<dbReference type="InterPro" id="IPR046667">
    <property type="entry name" value="DUF6537"/>
</dbReference>
<dbReference type="Gene3D" id="3.40.920.10">
    <property type="entry name" value="Pyruvate-ferredoxin oxidoreductase, PFOR, domain III"/>
    <property type="match status" value="1"/>
</dbReference>
<keyword evidence="1" id="KW-0560">Oxidoreductase</keyword>
<feature type="non-terminal residue" evidence="3">
    <location>
        <position position="229"/>
    </location>
</feature>
<evidence type="ECO:0000313" key="3">
    <source>
        <dbReference type="EMBL" id="SVE59133.1"/>
    </source>
</evidence>
<dbReference type="GO" id="GO:0016491">
    <property type="term" value="F:oxidoreductase activity"/>
    <property type="evidence" value="ECO:0007669"/>
    <property type="project" value="UniProtKB-KW"/>
</dbReference>
<dbReference type="Pfam" id="PF20169">
    <property type="entry name" value="DUF6537"/>
    <property type="match status" value="1"/>
</dbReference>
<organism evidence="3">
    <name type="scientific">marine metagenome</name>
    <dbReference type="NCBI Taxonomy" id="408172"/>
    <lineage>
        <taxon>unclassified sequences</taxon>
        <taxon>metagenomes</taxon>
        <taxon>ecological metagenomes</taxon>
    </lineage>
</organism>
<sequence length="229" mass="25495">GAPRLTFLDATAIATRLMGDGIATNMFMLGYAYQRGLVPVSSIGIERAIELNGIAVESNIETFRWGRRAVIDLKAVTAVAHGESSSSAQQPETLNELIDARANDLTLYQDADYAARYRRLVERACQAEGTLAGGFAGFGSAVARYGYKLMAYKDEYEVARLYSDGDFMKSVSQAFEGPFRLEVYLAPPLFARRDRYTGLPEKRAYGSWMLRVMKTLSRLRWLRGTAFDP</sequence>
<feature type="domain" description="DUF6537" evidence="2">
    <location>
        <begin position="94"/>
        <end position="229"/>
    </location>
</feature>
<feature type="non-terminal residue" evidence="3">
    <location>
        <position position="1"/>
    </location>
</feature>
<evidence type="ECO:0000259" key="2">
    <source>
        <dbReference type="Pfam" id="PF20169"/>
    </source>
</evidence>
<dbReference type="EMBL" id="UINC01228000">
    <property type="protein sequence ID" value="SVE59133.1"/>
    <property type="molecule type" value="Genomic_DNA"/>
</dbReference>
<dbReference type="SUPFAM" id="SSF53323">
    <property type="entry name" value="Pyruvate-ferredoxin oxidoreductase, PFOR, domain III"/>
    <property type="match status" value="1"/>
</dbReference>
<evidence type="ECO:0000256" key="1">
    <source>
        <dbReference type="ARBA" id="ARBA00023002"/>
    </source>
</evidence>
<gene>
    <name evidence="3" type="ORF">METZ01_LOCUS511987</name>
</gene>
<dbReference type="InterPro" id="IPR002869">
    <property type="entry name" value="Pyrv_flavodox_OxRed_cen"/>
</dbReference>
<reference evidence="3" key="1">
    <citation type="submission" date="2018-05" db="EMBL/GenBank/DDBJ databases">
        <authorList>
            <person name="Lanie J.A."/>
            <person name="Ng W.-L."/>
            <person name="Kazmierczak K.M."/>
            <person name="Andrzejewski T.M."/>
            <person name="Davidsen T.M."/>
            <person name="Wayne K.J."/>
            <person name="Tettelin H."/>
            <person name="Glass J.I."/>
            <person name="Rusch D."/>
            <person name="Podicherti R."/>
            <person name="Tsui H.-C.T."/>
            <person name="Winkler M.E."/>
        </authorList>
    </citation>
    <scope>NUCLEOTIDE SEQUENCE</scope>
</reference>
<dbReference type="AlphaFoldDB" id="A0A383ERR0"/>
<name>A0A383ERR0_9ZZZZ</name>
<protein>
    <recommendedName>
        <fullName evidence="2">DUF6537 domain-containing protein</fullName>
    </recommendedName>
</protein>
<accession>A0A383ERR0</accession>
<proteinExistence type="predicted"/>